<sequence length="418" mass="45553">MTPLPPGRVSRRNFAKSGAEISLGTLGGLTISGGCRYGTPKQTPKRYRISGPSMNPTLWGPSRSLACESCGIRIRVDSSTLQLAMEGLSQGVLPASALACWHCGHVITKTQVRHGLATDELPPDVVEITARARRDFQPGAMVLIERQGTHAKRLLGVPGQTISRDRLGRLQIDGQLPGFSSLPQITVDADRCRERSRWLNEAASTGWQRQTDRSWTTHSDSSWLVYHHQNVYRGKHSGRVLDDYPGNLGVQRSLFPAAGLSIQFSLAAPVGGEQAAEVWTAIWTESGVVLQQQRVRLRANIAIPVQTKNPAVAGSSSRLHLPTDLVTPQTPVALRIAAGPRSRIDLSDLSVNRTVVYRDTAVVPRAKSANPARPLQYPQRLGDDEWFVVGDNVPLSIDSRHWGVVTTAEILGCIELST</sequence>
<dbReference type="Pfam" id="PF10502">
    <property type="entry name" value="Peptidase_S26"/>
    <property type="match status" value="1"/>
</dbReference>
<evidence type="ECO:0000313" key="3">
    <source>
        <dbReference type="EMBL" id="TWT75354.1"/>
    </source>
</evidence>
<dbReference type="AlphaFoldDB" id="A0A5C5YKF1"/>
<dbReference type="PROSITE" id="PS00761">
    <property type="entry name" value="SPASE_I_3"/>
    <property type="match status" value="1"/>
</dbReference>
<proteinExistence type="predicted"/>
<accession>A0A5C5YKF1</accession>
<dbReference type="InterPro" id="IPR019533">
    <property type="entry name" value="Peptidase_S26"/>
</dbReference>
<feature type="domain" description="Peptidase S26" evidence="2">
    <location>
        <begin position="369"/>
        <end position="415"/>
    </location>
</feature>
<dbReference type="OrthoDB" id="9802919at2"/>
<protein>
    <submittedName>
        <fullName evidence="3">Peptidase S26</fullName>
    </submittedName>
</protein>
<evidence type="ECO:0000313" key="4">
    <source>
        <dbReference type="Proteomes" id="UP000318053"/>
    </source>
</evidence>
<evidence type="ECO:0000259" key="2">
    <source>
        <dbReference type="Pfam" id="PF10502"/>
    </source>
</evidence>
<dbReference type="SUPFAM" id="SSF51306">
    <property type="entry name" value="LexA/Signal peptidase"/>
    <property type="match status" value="1"/>
</dbReference>
<dbReference type="RefSeq" id="WP_146389789.1">
    <property type="nucleotide sequence ID" value="NZ_SJPK01000001.1"/>
</dbReference>
<comment type="caution">
    <text evidence="3">The sequence shown here is derived from an EMBL/GenBank/DDBJ whole genome shotgun (WGS) entry which is preliminary data.</text>
</comment>
<dbReference type="GO" id="GO:0004252">
    <property type="term" value="F:serine-type endopeptidase activity"/>
    <property type="evidence" value="ECO:0007669"/>
    <property type="project" value="InterPro"/>
</dbReference>
<dbReference type="Gene3D" id="2.10.109.10">
    <property type="entry name" value="Umud Fragment, subunit A"/>
    <property type="match status" value="1"/>
</dbReference>
<keyword evidence="1" id="KW-0378">Hydrolase</keyword>
<dbReference type="GO" id="GO:0006465">
    <property type="term" value="P:signal peptide processing"/>
    <property type="evidence" value="ECO:0007669"/>
    <property type="project" value="InterPro"/>
</dbReference>
<keyword evidence="4" id="KW-1185">Reference proteome</keyword>
<organism evidence="3 4">
    <name type="scientific">Allorhodopirellula solitaria</name>
    <dbReference type="NCBI Taxonomy" id="2527987"/>
    <lineage>
        <taxon>Bacteria</taxon>
        <taxon>Pseudomonadati</taxon>
        <taxon>Planctomycetota</taxon>
        <taxon>Planctomycetia</taxon>
        <taxon>Pirellulales</taxon>
        <taxon>Pirellulaceae</taxon>
        <taxon>Allorhodopirellula</taxon>
    </lineage>
</organism>
<dbReference type="CDD" id="cd06530">
    <property type="entry name" value="S26_SPase_I"/>
    <property type="match status" value="1"/>
</dbReference>
<dbReference type="InterPro" id="IPR036286">
    <property type="entry name" value="LexA/Signal_pep-like_sf"/>
</dbReference>
<evidence type="ECO:0000256" key="1">
    <source>
        <dbReference type="ARBA" id="ARBA00022801"/>
    </source>
</evidence>
<name>A0A5C5YKF1_9BACT</name>
<dbReference type="GO" id="GO:0016020">
    <property type="term" value="C:membrane"/>
    <property type="evidence" value="ECO:0007669"/>
    <property type="project" value="InterPro"/>
</dbReference>
<gene>
    <name evidence="3" type="ORF">CA85_06450</name>
</gene>
<dbReference type="Proteomes" id="UP000318053">
    <property type="component" value="Unassembled WGS sequence"/>
</dbReference>
<dbReference type="EMBL" id="SJPK01000001">
    <property type="protein sequence ID" value="TWT75354.1"/>
    <property type="molecule type" value="Genomic_DNA"/>
</dbReference>
<reference evidence="3 4" key="1">
    <citation type="submission" date="2019-02" db="EMBL/GenBank/DDBJ databases">
        <title>Deep-cultivation of Planctomycetes and their phenomic and genomic characterization uncovers novel biology.</title>
        <authorList>
            <person name="Wiegand S."/>
            <person name="Jogler M."/>
            <person name="Boedeker C."/>
            <person name="Pinto D."/>
            <person name="Vollmers J."/>
            <person name="Rivas-Marin E."/>
            <person name="Kohn T."/>
            <person name="Peeters S.H."/>
            <person name="Heuer A."/>
            <person name="Rast P."/>
            <person name="Oberbeckmann S."/>
            <person name="Bunk B."/>
            <person name="Jeske O."/>
            <person name="Meyerdierks A."/>
            <person name="Storesund J.E."/>
            <person name="Kallscheuer N."/>
            <person name="Luecker S."/>
            <person name="Lage O.M."/>
            <person name="Pohl T."/>
            <person name="Merkel B.J."/>
            <person name="Hornburger P."/>
            <person name="Mueller R.-W."/>
            <person name="Bruemmer F."/>
            <person name="Labrenz M."/>
            <person name="Spormann A.M."/>
            <person name="Op Den Camp H."/>
            <person name="Overmann J."/>
            <person name="Amann R."/>
            <person name="Jetten M.S.M."/>
            <person name="Mascher T."/>
            <person name="Medema M.H."/>
            <person name="Devos D.P."/>
            <person name="Kaster A.-K."/>
            <person name="Ovreas L."/>
            <person name="Rohde M."/>
            <person name="Galperin M.Y."/>
            <person name="Jogler C."/>
        </authorList>
    </citation>
    <scope>NUCLEOTIDE SEQUENCE [LARGE SCALE GENOMIC DNA]</scope>
    <source>
        <strain evidence="3 4">CA85</strain>
    </source>
</reference>
<dbReference type="InterPro" id="IPR019758">
    <property type="entry name" value="Pept_S26A_signal_pept_1_CS"/>
</dbReference>